<reference evidence="1" key="1">
    <citation type="journal article" date="2020" name="mSystems">
        <title>Genome- and Community-Level Interaction Insights into Carbon Utilization and Element Cycling Functions of Hydrothermarchaeota in Hydrothermal Sediment.</title>
        <authorList>
            <person name="Zhou Z."/>
            <person name="Liu Y."/>
            <person name="Xu W."/>
            <person name="Pan J."/>
            <person name="Luo Z.H."/>
            <person name="Li M."/>
        </authorList>
    </citation>
    <scope>NUCLEOTIDE SEQUENCE [LARGE SCALE GENOMIC DNA]</scope>
    <source>
        <strain evidence="1">SpSt-897</strain>
    </source>
</reference>
<dbReference type="NCBIfam" id="TIGR04249">
    <property type="entry name" value="SCM_chp_ScmC"/>
    <property type="match status" value="1"/>
</dbReference>
<dbReference type="EMBL" id="DTMF01000356">
    <property type="protein sequence ID" value="HGF35622.1"/>
    <property type="molecule type" value="Genomic_DNA"/>
</dbReference>
<comment type="caution">
    <text evidence="1">The sequence shown here is derived from an EMBL/GenBank/DDBJ whole genome shotgun (WGS) entry which is preliminary data.</text>
</comment>
<sequence>MKHDDSCALSQAPRSEIWNLLREITGKAEPESQLRGFSLRLGDGSPWWIAGFPPDDSWTEKLAGIMQMHPGKHHGSNLIIFLTGRTPPERVKRLAPPGSGWLVETKDFLKVRFWYRKDSPDLLVEVDSPVAAIEGYTNLKLALQFIYRQSIYRGALPFHAALAEHQGRGVLLAAPSNTGKSTCCRRLPPPWLARCDDEALVTLSPEGRYLAHPFPTWSEYIAKRKPAYTTQDASTLAGVFFFQQAPADECLPLGPSEAVVEAMISAQVAMSRFLWYCTPEEGRQIRTAIFENAVALFNQVPAFRLRVSLTGRFWELLEAALECG</sequence>
<dbReference type="InterPro" id="IPR026343">
    <property type="entry name" value="SCM_chp_ScmC"/>
</dbReference>
<name>A0A7C3V590_9BACT</name>
<dbReference type="Gene3D" id="3.40.50.300">
    <property type="entry name" value="P-loop containing nucleotide triphosphate hydrolases"/>
    <property type="match status" value="1"/>
</dbReference>
<dbReference type="AlphaFoldDB" id="A0A7C3V590"/>
<proteinExistence type="predicted"/>
<protein>
    <submittedName>
        <fullName evidence="1">SynChlorMet cassette protein ScmC</fullName>
    </submittedName>
</protein>
<organism evidence="1">
    <name type="scientific">Desulfobacca acetoxidans</name>
    <dbReference type="NCBI Taxonomy" id="60893"/>
    <lineage>
        <taxon>Bacteria</taxon>
        <taxon>Pseudomonadati</taxon>
        <taxon>Thermodesulfobacteriota</taxon>
        <taxon>Desulfobaccia</taxon>
        <taxon>Desulfobaccales</taxon>
        <taxon>Desulfobaccaceae</taxon>
        <taxon>Desulfobacca</taxon>
    </lineage>
</organism>
<dbReference type="SUPFAM" id="SSF53795">
    <property type="entry name" value="PEP carboxykinase-like"/>
    <property type="match status" value="1"/>
</dbReference>
<dbReference type="InterPro" id="IPR027417">
    <property type="entry name" value="P-loop_NTPase"/>
</dbReference>
<evidence type="ECO:0000313" key="1">
    <source>
        <dbReference type="EMBL" id="HGF35622.1"/>
    </source>
</evidence>
<gene>
    <name evidence="1" type="primary">scmC</name>
    <name evidence="1" type="ORF">ENW96_14785</name>
</gene>
<accession>A0A7C3V590</accession>